<dbReference type="EMBL" id="HBIC01061366">
    <property type="protein sequence ID" value="CAE0302652.1"/>
    <property type="molecule type" value="Transcribed_RNA"/>
</dbReference>
<dbReference type="AlphaFoldDB" id="A0A7S3HR18"/>
<organism evidence="1">
    <name type="scientific">Spumella elongata</name>
    <dbReference type="NCBI Taxonomy" id="89044"/>
    <lineage>
        <taxon>Eukaryota</taxon>
        <taxon>Sar</taxon>
        <taxon>Stramenopiles</taxon>
        <taxon>Ochrophyta</taxon>
        <taxon>Chrysophyceae</taxon>
        <taxon>Chromulinales</taxon>
        <taxon>Chromulinaceae</taxon>
        <taxon>Spumella</taxon>
    </lineage>
</organism>
<proteinExistence type="predicted"/>
<gene>
    <name evidence="1" type="ORF">SELO1098_LOCUS31510</name>
</gene>
<dbReference type="InterPro" id="IPR036871">
    <property type="entry name" value="PX_dom_sf"/>
</dbReference>
<accession>A0A7S3HR18</accession>
<dbReference type="GO" id="GO:0035091">
    <property type="term" value="F:phosphatidylinositol binding"/>
    <property type="evidence" value="ECO:0007669"/>
    <property type="project" value="InterPro"/>
</dbReference>
<sequence length="209" mass="23755">MSLAIGNRPRNFSLGSEYGFYESVDEQQKDLRSAGYIVPQDLGAGTSSPLKLSLSSLRSDHTVIYKVEDNDSPISCRSFASKSKLWPDTVACISVAGLRIVQDDRGEDAEYLIKLSLNGHVYTDWKRYMDFEELGDALDEYSGHGFIVQKAKRLEQTIEAWHQVKTHRPWLIKNLSVKFLREESALLDAFLAYLLFEAPTVELLHEFMT</sequence>
<dbReference type="Gene3D" id="3.30.1520.10">
    <property type="entry name" value="Phox-like domain"/>
    <property type="match status" value="1"/>
</dbReference>
<protein>
    <submittedName>
        <fullName evidence="1">Uncharacterized protein</fullName>
    </submittedName>
</protein>
<reference evidence="1" key="1">
    <citation type="submission" date="2021-01" db="EMBL/GenBank/DDBJ databases">
        <authorList>
            <person name="Corre E."/>
            <person name="Pelletier E."/>
            <person name="Niang G."/>
            <person name="Scheremetjew M."/>
            <person name="Finn R."/>
            <person name="Kale V."/>
            <person name="Holt S."/>
            <person name="Cochrane G."/>
            <person name="Meng A."/>
            <person name="Brown T."/>
            <person name="Cohen L."/>
        </authorList>
    </citation>
    <scope>NUCLEOTIDE SEQUENCE</scope>
    <source>
        <strain evidence="1">CCAP 955/1</strain>
    </source>
</reference>
<evidence type="ECO:0000313" key="1">
    <source>
        <dbReference type="EMBL" id="CAE0302652.1"/>
    </source>
</evidence>
<name>A0A7S3HR18_9STRA</name>
<dbReference type="SUPFAM" id="SSF64268">
    <property type="entry name" value="PX domain"/>
    <property type="match status" value="1"/>
</dbReference>